<dbReference type="InterPro" id="IPR008995">
    <property type="entry name" value="Mo/tungstate-bd_C_term_dom"/>
</dbReference>
<dbReference type="PANTHER" id="PTHR43875:SF1">
    <property type="entry name" value="OSMOPROTECTIVE COMPOUNDS UPTAKE ATP-BINDING PROTEIN GGTA"/>
    <property type="match status" value="1"/>
</dbReference>
<dbReference type="AlphaFoldDB" id="A0A842HAF5"/>
<dbReference type="SUPFAM" id="SSF52540">
    <property type="entry name" value="P-loop containing nucleoside triphosphate hydrolases"/>
    <property type="match status" value="1"/>
</dbReference>
<dbReference type="Gene3D" id="3.40.50.300">
    <property type="entry name" value="P-loop containing nucleotide triphosphate hydrolases"/>
    <property type="match status" value="1"/>
</dbReference>
<dbReference type="InterPro" id="IPR003439">
    <property type="entry name" value="ABC_transporter-like_ATP-bd"/>
</dbReference>
<accession>A0A842HAF5</accession>
<keyword evidence="6" id="KW-1185">Reference proteome</keyword>
<dbReference type="InterPro" id="IPR003593">
    <property type="entry name" value="AAA+_ATPase"/>
</dbReference>
<dbReference type="InterPro" id="IPR012340">
    <property type="entry name" value="NA-bd_OB-fold"/>
</dbReference>
<keyword evidence="3 5" id="KW-0067">ATP-binding</keyword>
<dbReference type="SUPFAM" id="SSF50331">
    <property type="entry name" value="MOP-like"/>
    <property type="match status" value="1"/>
</dbReference>
<organism evidence="5 6">
    <name type="scientific">Ruficoccus amylovorans</name>
    <dbReference type="NCBI Taxonomy" id="1804625"/>
    <lineage>
        <taxon>Bacteria</taxon>
        <taxon>Pseudomonadati</taxon>
        <taxon>Verrucomicrobiota</taxon>
        <taxon>Opitutia</taxon>
        <taxon>Puniceicoccales</taxon>
        <taxon>Cerasicoccaceae</taxon>
        <taxon>Ruficoccus</taxon>
    </lineage>
</organism>
<dbReference type="InterPro" id="IPR015855">
    <property type="entry name" value="ABC_transpr_MalK-like"/>
</dbReference>
<dbReference type="InterPro" id="IPR047641">
    <property type="entry name" value="ABC_transpr_MalK/UgpC-like"/>
</dbReference>
<dbReference type="Pfam" id="PF17912">
    <property type="entry name" value="OB_MalK"/>
    <property type="match status" value="1"/>
</dbReference>
<dbReference type="NCBIfam" id="NF008653">
    <property type="entry name" value="PRK11650.1"/>
    <property type="match status" value="1"/>
</dbReference>
<dbReference type="GO" id="GO:0008643">
    <property type="term" value="P:carbohydrate transport"/>
    <property type="evidence" value="ECO:0007669"/>
    <property type="project" value="InterPro"/>
</dbReference>
<dbReference type="InterPro" id="IPR040582">
    <property type="entry name" value="OB_MalK-like"/>
</dbReference>
<dbReference type="Pfam" id="PF00005">
    <property type="entry name" value="ABC_tran"/>
    <property type="match status" value="1"/>
</dbReference>
<proteinExistence type="predicted"/>
<evidence type="ECO:0000259" key="4">
    <source>
        <dbReference type="PROSITE" id="PS50893"/>
    </source>
</evidence>
<dbReference type="InterPro" id="IPR017871">
    <property type="entry name" value="ABC_transporter-like_CS"/>
</dbReference>
<evidence type="ECO:0000256" key="2">
    <source>
        <dbReference type="ARBA" id="ARBA00022741"/>
    </source>
</evidence>
<dbReference type="InterPro" id="IPR027417">
    <property type="entry name" value="P-loop_NTPase"/>
</dbReference>
<protein>
    <submittedName>
        <fullName evidence="5">sn-glycerol-3-phosphate ABC transporter ATP-binding protein UgpC</fullName>
    </submittedName>
</protein>
<dbReference type="GO" id="GO:0140359">
    <property type="term" value="F:ABC-type transporter activity"/>
    <property type="evidence" value="ECO:0007669"/>
    <property type="project" value="InterPro"/>
</dbReference>
<dbReference type="SMART" id="SM00382">
    <property type="entry name" value="AAA"/>
    <property type="match status" value="1"/>
</dbReference>
<dbReference type="Gene3D" id="2.40.50.100">
    <property type="match status" value="1"/>
</dbReference>
<feature type="domain" description="ABC transporter" evidence="4">
    <location>
        <begin position="4"/>
        <end position="239"/>
    </location>
</feature>
<gene>
    <name evidence="5" type="primary">ugpC</name>
    <name evidence="5" type="ORF">H5P28_04285</name>
</gene>
<dbReference type="GO" id="GO:0055052">
    <property type="term" value="C:ATP-binding cassette (ABC) transporter complex, substrate-binding subunit-containing"/>
    <property type="evidence" value="ECO:0007669"/>
    <property type="project" value="TreeGrafter"/>
</dbReference>
<dbReference type="PROSITE" id="PS50893">
    <property type="entry name" value="ABC_TRANSPORTER_2"/>
    <property type="match status" value="1"/>
</dbReference>
<dbReference type="CDD" id="cd03301">
    <property type="entry name" value="ABC_MalK_N"/>
    <property type="match status" value="1"/>
</dbReference>
<comment type="caution">
    <text evidence="5">The sequence shown here is derived from an EMBL/GenBank/DDBJ whole genome shotgun (WGS) entry which is preliminary data.</text>
</comment>
<dbReference type="Gene3D" id="2.40.50.140">
    <property type="entry name" value="Nucleic acid-binding proteins"/>
    <property type="match status" value="1"/>
</dbReference>
<dbReference type="FunFam" id="3.40.50.300:FF:000042">
    <property type="entry name" value="Maltose/maltodextrin ABC transporter, ATP-binding protein"/>
    <property type="match status" value="1"/>
</dbReference>
<keyword evidence="2" id="KW-0547">Nucleotide-binding</keyword>
<evidence type="ECO:0000313" key="5">
    <source>
        <dbReference type="EMBL" id="MBC2593473.1"/>
    </source>
</evidence>
<dbReference type="EMBL" id="JACHVB010000013">
    <property type="protein sequence ID" value="MBC2593473.1"/>
    <property type="molecule type" value="Genomic_DNA"/>
</dbReference>
<dbReference type="Proteomes" id="UP000546464">
    <property type="component" value="Unassembled WGS sequence"/>
</dbReference>
<evidence type="ECO:0000313" key="6">
    <source>
        <dbReference type="Proteomes" id="UP000546464"/>
    </source>
</evidence>
<dbReference type="GO" id="GO:0016887">
    <property type="term" value="F:ATP hydrolysis activity"/>
    <property type="evidence" value="ECO:0007669"/>
    <property type="project" value="InterPro"/>
</dbReference>
<dbReference type="PROSITE" id="PS00211">
    <property type="entry name" value="ABC_TRANSPORTER_1"/>
    <property type="match status" value="1"/>
</dbReference>
<dbReference type="PANTHER" id="PTHR43875">
    <property type="entry name" value="MALTODEXTRIN IMPORT ATP-BINDING PROTEIN MSMX"/>
    <property type="match status" value="1"/>
</dbReference>
<evidence type="ECO:0000256" key="3">
    <source>
        <dbReference type="ARBA" id="ARBA00022840"/>
    </source>
</evidence>
<dbReference type="GO" id="GO:0005524">
    <property type="term" value="F:ATP binding"/>
    <property type="evidence" value="ECO:0007669"/>
    <property type="project" value="UniProtKB-KW"/>
</dbReference>
<sequence>MANVSISKLTKTYPGSGGPDVTVVHGIDLEIRDGEFMVLVGPSGCGKSTTLRMIAGLEDITGGSVSIGDRVVNNVLPKERDIAMVFQNYALYPHMSVYENMAFGLKLRKFPKAEIDQRVREASAMLGLDPYLARKPKALSGGQRQRVAVGRAIVRKPKVFLFDEPLSNLDAKMRVSMRAEISKLHARLDATMIYVTHDQVEAMTMGDRICVMKDGRIMQVDEPLALYNKPDNMFVAGFIGSPAMNFFKGTLRKSDGGLVFAGAEGDADPVRLMLPEAVASQVTGHVDREVVLGIRPEDISEATPSPDEGLLRSITARLDVREPMGAETYLYCVAGGTLFVARVHPGGHYECGQQVKLHVKVEHIHLFDAQTEQALLSSLSGAWMNCY</sequence>
<evidence type="ECO:0000256" key="1">
    <source>
        <dbReference type="ARBA" id="ARBA00022448"/>
    </source>
</evidence>
<reference evidence="5 6" key="1">
    <citation type="submission" date="2020-07" db="EMBL/GenBank/DDBJ databases">
        <authorList>
            <person name="Feng X."/>
        </authorList>
    </citation>
    <scope>NUCLEOTIDE SEQUENCE [LARGE SCALE GENOMIC DNA]</scope>
    <source>
        <strain evidence="5 6">JCM31066</strain>
    </source>
</reference>
<dbReference type="RefSeq" id="WP_185674476.1">
    <property type="nucleotide sequence ID" value="NZ_JACHVB010000013.1"/>
</dbReference>
<keyword evidence="1" id="KW-0813">Transport</keyword>
<name>A0A842HAF5_9BACT</name>